<evidence type="ECO:0000313" key="3">
    <source>
        <dbReference type="Proteomes" id="UP000774617"/>
    </source>
</evidence>
<dbReference type="SUPFAM" id="SSF48264">
    <property type="entry name" value="Cytochrome P450"/>
    <property type="match status" value="1"/>
</dbReference>
<proteinExistence type="predicted"/>
<accession>A0ABQ8FR04</accession>
<dbReference type="PANTHER" id="PTHR24305">
    <property type="entry name" value="CYTOCHROME P450"/>
    <property type="match status" value="1"/>
</dbReference>
<keyword evidence="1" id="KW-1133">Transmembrane helix</keyword>
<sequence length="591" mass="66192">MESSPYRPRPDLVQLWIVSSVIAVACHHFIFRRVELDEKAAALVFIFLVTCVAILSASFVSSLCRLAVATASFATTSAISILVYRAFFHRLNRFPGPFLARLTKLYAFKQSQSLQYYKELEDMHRKYGDVVRTGPRELSIKRASALAAVAECRKSVFYGVRNSDDKMRSVFHTRDLETHKLRRRTWEFALGQKSIASYDAAIQRSIGLLLSRLTKDTKLDSDQTRGSRDGQVVDISQLCSWLAYDVMGIVGFGRDFGNLDSGAENHAITMMKQSLKMMGQVKPTPWLMNIMLAIPGAGGAMKQFNSYCSRLVYQKQVNWKAKSAEEKAARPNDLMDWLLKTNEEGGPSALPTEEALHEEIRVLVVAGSDTAHGGMTNALFYLSQRPDVYAMLQRRIDDTFPGGPSSFDYKTLASNPPSIELLDAIINETLRLKPGVPSGNPRVTPASGLLIPGGEPCKGEGDPVNHGNGNLWIPGDVDIFMPAYLVQRDERYFEKADMWLPERWLKSEESKGLIKDRNAWLPFQVGRYNCVGKGLAMHQLRSFLARIALQFDISFPGGKQGLEEFERGYKDSFNAIVPSLAMEFKERGKCP</sequence>
<dbReference type="Proteomes" id="UP000774617">
    <property type="component" value="Unassembled WGS sequence"/>
</dbReference>
<dbReference type="InterPro" id="IPR002401">
    <property type="entry name" value="Cyt_P450_E_grp-I"/>
</dbReference>
<dbReference type="Pfam" id="PF00067">
    <property type="entry name" value="p450"/>
    <property type="match status" value="1"/>
</dbReference>
<feature type="transmembrane region" description="Helical" evidence="1">
    <location>
        <begin position="66"/>
        <end position="87"/>
    </location>
</feature>
<gene>
    <name evidence="2" type="ORF">B0J12DRAFT_777132</name>
</gene>
<name>A0ABQ8FR04_9PEZI</name>
<organism evidence="2 3">
    <name type="scientific">Macrophomina phaseolina</name>
    <dbReference type="NCBI Taxonomy" id="35725"/>
    <lineage>
        <taxon>Eukaryota</taxon>
        <taxon>Fungi</taxon>
        <taxon>Dikarya</taxon>
        <taxon>Ascomycota</taxon>
        <taxon>Pezizomycotina</taxon>
        <taxon>Dothideomycetes</taxon>
        <taxon>Dothideomycetes incertae sedis</taxon>
        <taxon>Botryosphaeriales</taxon>
        <taxon>Botryosphaeriaceae</taxon>
        <taxon>Macrophomina</taxon>
    </lineage>
</organism>
<dbReference type="Gene3D" id="1.10.630.10">
    <property type="entry name" value="Cytochrome P450"/>
    <property type="match status" value="1"/>
</dbReference>
<dbReference type="PROSITE" id="PS51257">
    <property type="entry name" value="PROKAR_LIPOPROTEIN"/>
    <property type="match status" value="1"/>
</dbReference>
<dbReference type="EMBL" id="JAGTJR010000082">
    <property type="protein sequence ID" value="KAH7014048.1"/>
    <property type="molecule type" value="Genomic_DNA"/>
</dbReference>
<dbReference type="InterPro" id="IPR001128">
    <property type="entry name" value="Cyt_P450"/>
</dbReference>
<comment type="caution">
    <text evidence="2">The sequence shown here is derived from an EMBL/GenBank/DDBJ whole genome shotgun (WGS) entry which is preliminary data.</text>
</comment>
<feature type="transmembrane region" description="Helical" evidence="1">
    <location>
        <begin position="12"/>
        <end position="31"/>
    </location>
</feature>
<keyword evidence="3" id="KW-1185">Reference proteome</keyword>
<evidence type="ECO:0000256" key="1">
    <source>
        <dbReference type="SAM" id="Phobius"/>
    </source>
</evidence>
<feature type="transmembrane region" description="Helical" evidence="1">
    <location>
        <begin position="40"/>
        <end position="60"/>
    </location>
</feature>
<dbReference type="InterPro" id="IPR050121">
    <property type="entry name" value="Cytochrome_P450_monoxygenase"/>
</dbReference>
<keyword evidence="1" id="KW-0472">Membrane</keyword>
<evidence type="ECO:0000313" key="2">
    <source>
        <dbReference type="EMBL" id="KAH7014048.1"/>
    </source>
</evidence>
<dbReference type="InterPro" id="IPR036396">
    <property type="entry name" value="Cyt_P450_sf"/>
</dbReference>
<keyword evidence="1" id="KW-0812">Transmembrane</keyword>
<dbReference type="PANTHER" id="PTHR24305:SF78">
    <property type="entry name" value="P450, PUTATIVE (EUROFUNG)-RELATED"/>
    <property type="match status" value="1"/>
</dbReference>
<reference evidence="2 3" key="1">
    <citation type="journal article" date="2021" name="Nat. Commun.">
        <title>Genetic determinants of endophytism in the Arabidopsis root mycobiome.</title>
        <authorList>
            <person name="Mesny F."/>
            <person name="Miyauchi S."/>
            <person name="Thiergart T."/>
            <person name="Pickel B."/>
            <person name="Atanasova L."/>
            <person name="Karlsson M."/>
            <person name="Huettel B."/>
            <person name="Barry K.W."/>
            <person name="Haridas S."/>
            <person name="Chen C."/>
            <person name="Bauer D."/>
            <person name="Andreopoulos W."/>
            <person name="Pangilinan J."/>
            <person name="LaButti K."/>
            <person name="Riley R."/>
            <person name="Lipzen A."/>
            <person name="Clum A."/>
            <person name="Drula E."/>
            <person name="Henrissat B."/>
            <person name="Kohler A."/>
            <person name="Grigoriev I.V."/>
            <person name="Martin F.M."/>
            <person name="Hacquard S."/>
        </authorList>
    </citation>
    <scope>NUCLEOTIDE SEQUENCE [LARGE SCALE GENOMIC DNA]</scope>
    <source>
        <strain evidence="2 3">MPI-SDFR-AT-0080</strain>
    </source>
</reference>
<dbReference type="PRINTS" id="PR00463">
    <property type="entry name" value="EP450I"/>
</dbReference>
<dbReference type="PRINTS" id="PR00385">
    <property type="entry name" value="P450"/>
</dbReference>
<protein>
    <submittedName>
        <fullName evidence="2">Cytochrome P450</fullName>
    </submittedName>
</protein>